<proteinExistence type="predicted"/>
<evidence type="ECO:0000313" key="2">
    <source>
        <dbReference type="Proteomes" id="UP001227230"/>
    </source>
</evidence>
<dbReference type="EMBL" id="CP126654">
    <property type="protein sequence ID" value="WJZ90804.1"/>
    <property type="molecule type" value="Genomic_DNA"/>
</dbReference>
<evidence type="ECO:0000313" key="1">
    <source>
        <dbReference type="EMBL" id="WJZ90804.1"/>
    </source>
</evidence>
<organism evidence="1 2">
    <name type="scientific">Vitis vinifera</name>
    <name type="common">Grape</name>
    <dbReference type="NCBI Taxonomy" id="29760"/>
    <lineage>
        <taxon>Eukaryota</taxon>
        <taxon>Viridiplantae</taxon>
        <taxon>Streptophyta</taxon>
        <taxon>Embryophyta</taxon>
        <taxon>Tracheophyta</taxon>
        <taxon>Spermatophyta</taxon>
        <taxon>Magnoliopsida</taxon>
        <taxon>eudicotyledons</taxon>
        <taxon>Gunneridae</taxon>
        <taxon>Pentapetalae</taxon>
        <taxon>rosids</taxon>
        <taxon>Vitales</taxon>
        <taxon>Vitaceae</taxon>
        <taxon>Viteae</taxon>
        <taxon>Vitis</taxon>
    </lineage>
</organism>
<gene>
    <name evidence="1" type="ORF">VitviT2T_009925</name>
</gene>
<reference evidence="1 2" key="1">
    <citation type="journal article" date="2023" name="Hortic Res">
        <title>The complete reference genome for grapevine (Vitis vinifera L.) genetics and breeding.</title>
        <authorList>
            <person name="Shi X."/>
            <person name="Cao S."/>
            <person name="Wang X."/>
            <person name="Huang S."/>
            <person name="Wang Y."/>
            <person name="Liu Z."/>
            <person name="Liu W."/>
            <person name="Leng X."/>
            <person name="Peng Y."/>
            <person name="Wang N."/>
            <person name="Wang Y."/>
            <person name="Ma Z."/>
            <person name="Xu X."/>
            <person name="Zhang F."/>
            <person name="Xue H."/>
            <person name="Zhong H."/>
            <person name="Wang Y."/>
            <person name="Zhang K."/>
            <person name="Velt A."/>
            <person name="Avia K."/>
            <person name="Holtgrawe D."/>
            <person name="Grimplet J."/>
            <person name="Matus J.T."/>
            <person name="Ware D."/>
            <person name="Wu X."/>
            <person name="Wang H."/>
            <person name="Liu C."/>
            <person name="Fang Y."/>
            <person name="Rustenholz C."/>
            <person name="Cheng Z."/>
            <person name="Xiao H."/>
            <person name="Zhou Y."/>
        </authorList>
    </citation>
    <scope>NUCLEOTIDE SEQUENCE [LARGE SCALE GENOMIC DNA]</scope>
    <source>
        <strain evidence="2">cv. Pinot noir / PN40024</strain>
        <tissue evidence="1">Leaf</tissue>
    </source>
</reference>
<name>A0ABY9C7T5_VITVI</name>
<dbReference type="Proteomes" id="UP001227230">
    <property type="component" value="Chromosome 7"/>
</dbReference>
<sequence length="88" mass="10032">MGMMKRRRDEDEGKYQWMIRRCIPFKLAGRSRFHGVLDTSHGVTWLHRHKLGQGSFASVYSTISRSKSVVFVDDNGGSCIMPSELAVK</sequence>
<protein>
    <submittedName>
        <fullName evidence="1">Uncharacterized protein</fullName>
    </submittedName>
</protein>
<accession>A0ABY9C7T5</accession>
<keyword evidence="2" id="KW-1185">Reference proteome</keyword>